<dbReference type="EMBL" id="CATNWA010015310">
    <property type="protein sequence ID" value="CAI9581800.1"/>
    <property type="molecule type" value="Genomic_DNA"/>
</dbReference>
<sequence length="45" mass="4923">MTLHFTSTHGLTRAVSLYATPCKTINGALKRGRTICPSKGMRTLM</sequence>
<gene>
    <name evidence="1" type="ORF">SPARVUS_LOCUS9553184</name>
</gene>
<organism evidence="1 2">
    <name type="scientific">Staurois parvus</name>
    <dbReference type="NCBI Taxonomy" id="386267"/>
    <lineage>
        <taxon>Eukaryota</taxon>
        <taxon>Metazoa</taxon>
        <taxon>Chordata</taxon>
        <taxon>Craniata</taxon>
        <taxon>Vertebrata</taxon>
        <taxon>Euteleostomi</taxon>
        <taxon>Amphibia</taxon>
        <taxon>Batrachia</taxon>
        <taxon>Anura</taxon>
        <taxon>Neobatrachia</taxon>
        <taxon>Ranoidea</taxon>
        <taxon>Ranidae</taxon>
        <taxon>Staurois</taxon>
    </lineage>
</organism>
<keyword evidence="2" id="KW-1185">Reference proteome</keyword>
<comment type="caution">
    <text evidence="1">The sequence shown here is derived from an EMBL/GenBank/DDBJ whole genome shotgun (WGS) entry which is preliminary data.</text>
</comment>
<proteinExistence type="predicted"/>
<reference evidence="1" key="1">
    <citation type="submission" date="2023-05" db="EMBL/GenBank/DDBJ databases">
        <authorList>
            <person name="Stuckert A."/>
        </authorList>
    </citation>
    <scope>NUCLEOTIDE SEQUENCE</scope>
</reference>
<protein>
    <submittedName>
        <fullName evidence="1">Uncharacterized protein</fullName>
    </submittedName>
</protein>
<dbReference type="Proteomes" id="UP001162483">
    <property type="component" value="Unassembled WGS sequence"/>
</dbReference>
<evidence type="ECO:0000313" key="2">
    <source>
        <dbReference type="Proteomes" id="UP001162483"/>
    </source>
</evidence>
<accession>A0ABN9EA76</accession>
<evidence type="ECO:0000313" key="1">
    <source>
        <dbReference type="EMBL" id="CAI9581800.1"/>
    </source>
</evidence>
<name>A0ABN9EA76_9NEOB</name>